<accession>A0A7V9AC71</accession>
<organism evidence="3 4">
    <name type="scientific">Thermogemmata fonticola</name>
    <dbReference type="NCBI Taxonomy" id="2755323"/>
    <lineage>
        <taxon>Bacteria</taxon>
        <taxon>Pseudomonadati</taxon>
        <taxon>Planctomycetota</taxon>
        <taxon>Planctomycetia</taxon>
        <taxon>Gemmatales</taxon>
        <taxon>Gemmataceae</taxon>
        <taxon>Thermogemmata</taxon>
    </lineage>
</organism>
<gene>
    <name evidence="3" type="ORF">H0921_11740</name>
</gene>
<name>A0A7V9AC71_9BACT</name>
<keyword evidence="2" id="KW-0472">Membrane</keyword>
<evidence type="ECO:0000313" key="4">
    <source>
        <dbReference type="Proteomes" id="UP000542342"/>
    </source>
</evidence>
<evidence type="ECO:0000256" key="1">
    <source>
        <dbReference type="SAM" id="MobiDB-lite"/>
    </source>
</evidence>
<dbReference type="EMBL" id="JACEFB010000008">
    <property type="protein sequence ID" value="MBA2226833.1"/>
    <property type="molecule type" value="Genomic_DNA"/>
</dbReference>
<feature type="transmembrane region" description="Helical" evidence="2">
    <location>
        <begin position="6"/>
        <end position="23"/>
    </location>
</feature>
<comment type="caution">
    <text evidence="3">The sequence shown here is derived from an EMBL/GenBank/DDBJ whole genome shotgun (WGS) entry which is preliminary data.</text>
</comment>
<feature type="region of interest" description="Disordered" evidence="1">
    <location>
        <begin position="32"/>
        <end position="55"/>
    </location>
</feature>
<keyword evidence="2" id="KW-1133">Transmembrane helix</keyword>
<sequence>MWKAAGVGAILAAVGGGYLWVLLRPEAGQKMPTAVPSPQASGNSGSAAVQLPSQAAAVGQGQEQDVVTLVPLDALIEDEGRATSSSSAFVPFETEGSSFPPVNFGEGAAAPPRIPLAQD</sequence>
<keyword evidence="2" id="KW-0812">Transmembrane</keyword>
<dbReference type="AlphaFoldDB" id="A0A7V9AC71"/>
<dbReference type="RefSeq" id="WP_194538272.1">
    <property type="nucleotide sequence ID" value="NZ_JACEFB010000008.1"/>
</dbReference>
<reference evidence="3 4" key="1">
    <citation type="submission" date="2020-07" db="EMBL/GenBank/DDBJ databases">
        <title>Thermogemmata thermophila gen. nov., sp. nov., a novel moderate thermophilic planctomycete from a Kamchatka hot spring.</title>
        <authorList>
            <person name="Elcheninov A.G."/>
            <person name="Podosokorskaya O.A."/>
            <person name="Kovaleva O.L."/>
            <person name="Novikov A."/>
            <person name="Bonch-Osmolovskaya E.A."/>
            <person name="Toshchakov S.V."/>
            <person name="Kublanov I.V."/>
        </authorList>
    </citation>
    <scope>NUCLEOTIDE SEQUENCE [LARGE SCALE GENOMIC DNA]</scope>
    <source>
        <strain evidence="3 4">2918</strain>
    </source>
</reference>
<protein>
    <submittedName>
        <fullName evidence="3">Uncharacterized protein</fullName>
    </submittedName>
</protein>
<feature type="compositionally biased region" description="Polar residues" evidence="1">
    <location>
        <begin position="36"/>
        <end position="53"/>
    </location>
</feature>
<evidence type="ECO:0000313" key="3">
    <source>
        <dbReference type="EMBL" id="MBA2226833.1"/>
    </source>
</evidence>
<proteinExistence type="predicted"/>
<evidence type="ECO:0000256" key="2">
    <source>
        <dbReference type="SAM" id="Phobius"/>
    </source>
</evidence>
<feature type="region of interest" description="Disordered" evidence="1">
    <location>
        <begin position="81"/>
        <end position="119"/>
    </location>
</feature>
<dbReference type="Proteomes" id="UP000542342">
    <property type="component" value="Unassembled WGS sequence"/>
</dbReference>
<keyword evidence="4" id="KW-1185">Reference proteome</keyword>